<gene>
    <name evidence="2" type="ORF">KIN20_023884</name>
    <name evidence="3" type="ORF">KIN20_023983</name>
</gene>
<evidence type="ECO:0000313" key="4">
    <source>
        <dbReference type="Proteomes" id="UP001196413"/>
    </source>
</evidence>
<evidence type="ECO:0000313" key="3">
    <source>
        <dbReference type="EMBL" id="KAJ1364001.1"/>
    </source>
</evidence>
<accession>A0AAD5QXI6</accession>
<dbReference type="Pfam" id="PF00188">
    <property type="entry name" value="CAP"/>
    <property type="match status" value="1"/>
</dbReference>
<dbReference type="EMBL" id="JAHQIW010004845">
    <property type="protein sequence ID" value="KAJ1364001.1"/>
    <property type="molecule type" value="Genomic_DNA"/>
</dbReference>
<reference evidence="3" key="1">
    <citation type="submission" date="2021-06" db="EMBL/GenBank/DDBJ databases">
        <title>Parelaphostrongylus tenuis whole genome reference sequence.</title>
        <authorList>
            <person name="Garwood T.J."/>
            <person name="Larsen P.A."/>
            <person name="Fountain-Jones N.M."/>
            <person name="Garbe J.R."/>
            <person name="Macchietto M.G."/>
            <person name="Kania S.A."/>
            <person name="Gerhold R.W."/>
            <person name="Richards J.E."/>
            <person name="Wolf T.M."/>
        </authorList>
    </citation>
    <scope>NUCLEOTIDE SEQUENCE</scope>
    <source>
        <strain evidence="3">MNPRO001-30</strain>
        <tissue evidence="3">Meninges</tissue>
    </source>
</reference>
<evidence type="ECO:0000259" key="1">
    <source>
        <dbReference type="SMART" id="SM00198"/>
    </source>
</evidence>
<dbReference type="AlphaFoldDB" id="A0AAD5QXI6"/>
<dbReference type="InterPro" id="IPR035940">
    <property type="entry name" value="CAP_sf"/>
</dbReference>
<sequence>MDLMEYDCHAEQVAHNHILSCNGQPAPPTSRPGYSENVHVLSTTATDVLGAIQNAIGMFTNELGGNGIPSNMLFTPHVAQRTQRTVTRVSKVLWGTNRYVGCATHLCSGFYFTSCMYRDPVNVVGASIYTIGAVCSACPMGSSCNGDVGLCSY</sequence>
<proteinExistence type="predicted"/>
<dbReference type="Proteomes" id="UP001196413">
    <property type="component" value="Unassembled WGS sequence"/>
</dbReference>
<dbReference type="Gene3D" id="3.40.33.10">
    <property type="entry name" value="CAP"/>
    <property type="match status" value="1"/>
</dbReference>
<keyword evidence="4" id="KW-1185">Reference proteome</keyword>
<dbReference type="InterPro" id="IPR014044">
    <property type="entry name" value="CAP_dom"/>
</dbReference>
<dbReference type="EMBL" id="JAHQIW010004830">
    <property type="protein sequence ID" value="KAJ1363920.1"/>
    <property type="molecule type" value="Genomic_DNA"/>
</dbReference>
<name>A0AAD5QXI6_PARTN</name>
<dbReference type="SUPFAM" id="SSF55797">
    <property type="entry name" value="PR-1-like"/>
    <property type="match status" value="1"/>
</dbReference>
<comment type="caution">
    <text evidence="3">The sequence shown here is derived from an EMBL/GenBank/DDBJ whole genome shotgun (WGS) entry which is preliminary data.</text>
</comment>
<organism evidence="3 4">
    <name type="scientific">Parelaphostrongylus tenuis</name>
    <name type="common">Meningeal worm</name>
    <dbReference type="NCBI Taxonomy" id="148309"/>
    <lineage>
        <taxon>Eukaryota</taxon>
        <taxon>Metazoa</taxon>
        <taxon>Ecdysozoa</taxon>
        <taxon>Nematoda</taxon>
        <taxon>Chromadorea</taxon>
        <taxon>Rhabditida</taxon>
        <taxon>Rhabditina</taxon>
        <taxon>Rhabditomorpha</taxon>
        <taxon>Strongyloidea</taxon>
        <taxon>Metastrongylidae</taxon>
        <taxon>Parelaphostrongylus</taxon>
    </lineage>
</organism>
<dbReference type="SMART" id="SM00198">
    <property type="entry name" value="SCP"/>
    <property type="match status" value="1"/>
</dbReference>
<feature type="domain" description="SCP" evidence="1">
    <location>
        <begin position="1"/>
        <end position="125"/>
    </location>
</feature>
<protein>
    <recommendedName>
        <fullName evidence="1">SCP domain-containing protein</fullName>
    </recommendedName>
</protein>
<evidence type="ECO:0000313" key="2">
    <source>
        <dbReference type="EMBL" id="KAJ1363920.1"/>
    </source>
</evidence>